<feature type="compositionally biased region" description="Acidic residues" evidence="1">
    <location>
        <begin position="97"/>
        <end position="106"/>
    </location>
</feature>
<dbReference type="Proteomes" id="UP000249082">
    <property type="component" value="Unassembled WGS sequence"/>
</dbReference>
<feature type="region of interest" description="Disordered" evidence="1">
    <location>
        <begin position="1"/>
        <end position="54"/>
    </location>
</feature>
<name>A0A2W5Q740_9SPHN</name>
<protein>
    <submittedName>
        <fullName evidence="2">Uncharacterized protein</fullName>
    </submittedName>
</protein>
<evidence type="ECO:0000256" key="1">
    <source>
        <dbReference type="SAM" id="MobiDB-lite"/>
    </source>
</evidence>
<sequence length="106" mass="11760">MSERPDDRAPETVNPEQEDEDTQAQTFSEEAQGRASSGFGLEESEKVKGGIADEDDIEDLVDHMNQMDSSGVIDMSAYRGEETMDDLEDRYGKENAADEDFADDDS</sequence>
<evidence type="ECO:0000313" key="3">
    <source>
        <dbReference type="Proteomes" id="UP000249082"/>
    </source>
</evidence>
<dbReference type="EMBL" id="QFPX01000017">
    <property type="protein sequence ID" value="PZQ53217.1"/>
    <property type="molecule type" value="Genomic_DNA"/>
</dbReference>
<dbReference type="AlphaFoldDB" id="A0A2W5Q740"/>
<gene>
    <name evidence="2" type="ORF">DI555_17220</name>
</gene>
<feature type="compositionally biased region" description="Basic and acidic residues" evidence="1">
    <location>
        <begin position="1"/>
        <end position="10"/>
    </location>
</feature>
<proteinExistence type="predicted"/>
<feature type="region of interest" description="Disordered" evidence="1">
    <location>
        <begin position="77"/>
        <end position="106"/>
    </location>
</feature>
<accession>A0A2W5Q740</accession>
<organism evidence="2 3">
    <name type="scientific">Novosphingobium pentaromativorans</name>
    <dbReference type="NCBI Taxonomy" id="205844"/>
    <lineage>
        <taxon>Bacteria</taxon>
        <taxon>Pseudomonadati</taxon>
        <taxon>Pseudomonadota</taxon>
        <taxon>Alphaproteobacteria</taxon>
        <taxon>Sphingomonadales</taxon>
        <taxon>Sphingomonadaceae</taxon>
        <taxon>Novosphingobium</taxon>
    </lineage>
</organism>
<evidence type="ECO:0000313" key="2">
    <source>
        <dbReference type="EMBL" id="PZQ53217.1"/>
    </source>
</evidence>
<comment type="caution">
    <text evidence="2">The sequence shown here is derived from an EMBL/GenBank/DDBJ whole genome shotgun (WGS) entry which is preliminary data.</text>
</comment>
<reference evidence="2 3" key="1">
    <citation type="submission" date="2017-08" db="EMBL/GenBank/DDBJ databases">
        <title>Infants hospitalized years apart are colonized by the same room-sourced microbial strains.</title>
        <authorList>
            <person name="Brooks B."/>
            <person name="Olm M.R."/>
            <person name="Firek B.A."/>
            <person name="Baker R."/>
            <person name="Thomas B.C."/>
            <person name="Morowitz M.J."/>
            <person name="Banfield J.F."/>
        </authorList>
    </citation>
    <scope>NUCLEOTIDE SEQUENCE [LARGE SCALE GENOMIC DNA]</scope>
    <source>
        <strain evidence="2">S2_005_002_R2_33</strain>
    </source>
</reference>